<feature type="region of interest" description="Disordered" evidence="1">
    <location>
        <begin position="105"/>
        <end position="152"/>
    </location>
</feature>
<feature type="compositionally biased region" description="Low complexity" evidence="1">
    <location>
        <begin position="221"/>
        <end position="231"/>
    </location>
</feature>
<feature type="compositionally biased region" description="Low complexity" evidence="1">
    <location>
        <begin position="120"/>
        <end position="134"/>
    </location>
</feature>
<reference evidence="2" key="4">
    <citation type="submission" date="2019-03" db="UniProtKB">
        <authorList>
            <consortium name="EnsemblPlants"/>
        </authorList>
    </citation>
    <scope>IDENTIFICATION</scope>
</reference>
<proteinExistence type="predicted"/>
<reference evidence="2" key="3">
    <citation type="journal article" date="2017" name="Nature">
        <title>Genome sequence of the progenitor of the wheat D genome Aegilops tauschii.</title>
        <authorList>
            <person name="Luo M.C."/>
            <person name="Gu Y.Q."/>
            <person name="Puiu D."/>
            <person name="Wang H."/>
            <person name="Twardziok S.O."/>
            <person name="Deal K.R."/>
            <person name="Huo N."/>
            <person name="Zhu T."/>
            <person name="Wang L."/>
            <person name="Wang Y."/>
            <person name="McGuire P.E."/>
            <person name="Liu S."/>
            <person name="Long H."/>
            <person name="Ramasamy R.K."/>
            <person name="Rodriguez J.C."/>
            <person name="Van S.L."/>
            <person name="Yuan L."/>
            <person name="Wang Z."/>
            <person name="Xia Z."/>
            <person name="Xiao L."/>
            <person name="Anderson O.D."/>
            <person name="Ouyang S."/>
            <person name="Liang Y."/>
            <person name="Zimin A.V."/>
            <person name="Pertea G."/>
            <person name="Qi P."/>
            <person name="Bennetzen J.L."/>
            <person name="Dai X."/>
            <person name="Dawson M.W."/>
            <person name="Muller H.G."/>
            <person name="Kugler K."/>
            <person name="Rivarola-Duarte L."/>
            <person name="Spannagl M."/>
            <person name="Mayer K.F.X."/>
            <person name="Lu F.H."/>
            <person name="Bevan M.W."/>
            <person name="Leroy P."/>
            <person name="Li P."/>
            <person name="You F.M."/>
            <person name="Sun Q."/>
            <person name="Liu Z."/>
            <person name="Lyons E."/>
            <person name="Wicker T."/>
            <person name="Salzberg S.L."/>
            <person name="Devos K.M."/>
            <person name="Dvorak J."/>
        </authorList>
    </citation>
    <scope>NUCLEOTIDE SEQUENCE [LARGE SCALE GENOMIC DNA]</scope>
    <source>
        <strain evidence="2">cv. AL8/78</strain>
    </source>
</reference>
<reference evidence="3" key="1">
    <citation type="journal article" date="2014" name="Science">
        <title>Ancient hybridizations among the ancestral genomes of bread wheat.</title>
        <authorList>
            <consortium name="International Wheat Genome Sequencing Consortium,"/>
            <person name="Marcussen T."/>
            <person name="Sandve S.R."/>
            <person name="Heier L."/>
            <person name="Spannagl M."/>
            <person name="Pfeifer M."/>
            <person name="Jakobsen K.S."/>
            <person name="Wulff B.B."/>
            <person name="Steuernagel B."/>
            <person name="Mayer K.F."/>
            <person name="Olsen O.A."/>
        </authorList>
    </citation>
    <scope>NUCLEOTIDE SEQUENCE [LARGE SCALE GENOMIC DNA]</scope>
    <source>
        <strain evidence="3">cv. AL8/78</strain>
    </source>
</reference>
<feature type="compositionally biased region" description="Polar residues" evidence="1">
    <location>
        <begin position="105"/>
        <end position="115"/>
    </location>
</feature>
<dbReference type="EnsemblPlants" id="AET5Gv21121000.1">
    <property type="protein sequence ID" value="AET5Gv21121000.1"/>
    <property type="gene ID" value="AET5Gv21121000"/>
</dbReference>
<feature type="compositionally biased region" description="Low complexity" evidence="1">
    <location>
        <begin position="272"/>
        <end position="282"/>
    </location>
</feature>
<keyword evidence="3" id="KW-1185">Reference proteome</keyword>
<feature type="region of interest" description="Disordered" evidence="1">
    <location>
        <begin position="268"/>
        <end position="294"/>
    </location>
</feature>
<evidence type="ECO:0000256" key="1">
    <source>
        <dbReference type="SAM" id="MobiDB-lite"/>
    </source>
</evidence>
<dbReference type="Proteomes" id="UP000015105">
    <property type="component" value="Chromosome 5D"/>
</dbReference>
<name>A0A453MB35_AEGTS</name>
<protein>
    <submittedName>
        <fullName evidence="2">Uncharacterized protein</fullName>
    </submittedName>
</protein>
<feature type="region of interest" description="Disordered" evidence="1">
    <location>
        <begin position="208"/>
        <end position="232"/>
    </location>
</feature>
<dbReference type="AlphaFoldDB" id="A0A453MB35"/>
<reference evidence="2" key="5">
    <citation type="journal article" date="2021" name="G3 (Bethesda)">
        <title>Aegilops tauschii genome assembly Aet v5.0 features greater sequence contiguity and improved annotation.</title>
        <authorList>
            <person name="Wang L."/>
            <person name="Zhu T."/>
            <person name="Rodriguez J.C."/>
            <person name="Deal K.R."/>
            <person name="Dubcovsky J."/>
            <person name="McGuire P.E."/>
            <person name="Lux T."/>
            <person name="Spannagl M."/>
            <person name="Mayer K.F.X."/>
            <person name="Baldrich P."/>
            <person name="Meyers B.C."/>
            <person name="Huo N."/>
            <person name="Gu Y.Q."/>
            <person name="Zhou H."/>
            <person name="Devos K.M."/>
            <person name="Bennetzen J.L."/>
            <person name="Unver T."/>
            <person name="Budak H."/>
            <person name="Gulick P.J."/>
            <person name="Galiba G."/>
            <person name="Kalapos B."/>
            <person name="Nelson D.R."/>
            <person name="Li P."/>
            <person name="You F.M."/>
            <person name="Luo M.C."/>
            <person name="Dvorak J."/>
        </authorList>
    </citation>
    <scope>NUCLEOTIDE SEQUENCE [LARGE SCALE GENOMIC DNA]</scope>
    <source>
        <strain evidence="2">cv. AL8/78</strain>
    </source>
</reference>
<sequence length="310" mass="32741">MARPDEPASPVHSFAAFFSSPALARISAPSLPVTSRLMAASTPPLSSAPATSKPTLHTCSTYLAFPIWSPKCGRQSIGTPSQTLSVVEFQPPCVQNPATAACRSTSSCGAHSTTIPRPRVASSNPSGSRVSPSAATRPGRTTQRNGTPLPAMPQAVSTRSLADMHARLPKLTYSTDAAGRASSHFRHLRSCRSRLLSAAAAGENRWSGPMSNTGISRSRRSFTSSRRSSASKVLRMMPEDAFTASTTRSSSLHVRSWRLPSCIRSRTRYGGSSLTSVSSSDSATNQGQSIDPRDIRGNYATCLAQGGSLS</sequence>
<evidence type="ECO:0000313" key="2">
    <source>
        <dbReference type="EnsemblPlants" id="AET5Gv21121000.1"/>
    </source>
</evidence>
<reference evidence="3" key="2">
    <citation type="journal article" date="2017" name="Nat. Plants">
        <title>The Aegilops tauschii genome reveals multiple impacts of transposons.</title>
        <authorList>
            <person name="Zhao G."/>
            <person name="Zou C."/>
            <person name="Li K."/>
            <person name="Wang K."/>
            <person name="Li T."/>
            <person name="Gao L."/>
            <person name="Zhang X."/>
            <person name="Wang H."/>
            <person name="Yang Z."/>
            <person name="Liu X."/>
            <person name="Jiang W."/>
            <person name="Mao L."/>
            <person name="Kong X."/>
            <person name="Jiao Y."/>
            <person name="Jia J."/>
        </authorList>
    </citation>
    <scope>NUCLEOTIDE SEQUENCE [LARGE SCALE GENOMIC DNA]</scope>
    <source>
        <strain evidence="3">cv. AL8/78</strain>
    </source>
</reference>
<accession>A0A453MB35</accession>
<dbReference type="Gramene" id="AET5Gv21121000.1">
    <property type="protein sequence ID" value="AET5Gv21121000.1"/>
    <property type="gene ID" value="AET5Gv21121000"/>
</dbReference>
<organism evidence="2 3">
    <name type="scientific">Aegilops tauschii subsp. strangulata</name>
    <name type="common">Goatgrass</name>
    <dbReference type="NCBI Taxonomy" id="200361"/>
    <lineage>
        <taxon>Eukaryota</taxon>
        <taxon>Viridiplantae</taxon>
        <taxon>Streptophyta</taxon>
        <taxon>Embryophyta</taxon>
        <taxon>Tracheophyta</taxon>
        <taxon>Spermatophyta</taxon>
        <taxon>Magnoliopsida</taxon>
        <taxon>Liliopsida</taxon>
        <taxon>Poales</taxon>
        <taxon>Poaceae</taxon>
        <taxon>BOP clade</taxon>
        <taxon>Pooideae</taxon>
        <taxon>Triticodae</taxon>
        <taxon>Triticeae</taxon>
        <taxon>Triticinae</taxon>
        <taxon>Aegilops</taxon>
    </lineage>
</organism>
<evidence type="ECO:0000313" key="3">
    <source>
        <dbReference type="Proteomes" id="UP000015105"/>
    </source>
</evidence>